<accession>A0A8J8NA90</accession>
<gene>
    <name evidence="1" type="ORF">FGO68_gene13195</name>
</gene>
<protein>
    <submittedName>
        <fullName evidence="1">Uncharacterized protein</fullName>
    </submittedName>
</protein>
<comment type="caution">
    <text evidence="1">The sequence shown here is derived from an EMBL/GenBank/DDBJ whole genome shotgun (WGS) entry which is preliminary data.</text>
</comment>
<evidence type="ECO:0000313" key="1">
    <source>
        <dbReference type="EMBL" id="TNV71243.1"/>
    </source>
</evidence>
<sequence length="94" mass="11132">MPYFGRQNHSLEGTEDLQYMRLDRDAIRNLEALEYQVELYMAGRQNDIYNYRIAYGYQQSSQGSTTASQTSENVDWYELSRQQYSKLPKLQEGM</sequence>
<proteinExistence type="predicted"/>
<reference evidence="1" key="1">
    <citation type="submission" date="2019-06" db="EMBL/GenBank/DDBJ databases">
        <authorList>
            <person name="Zheng W."/>
        </authorList>
    </citation>
    <scope>NUCLEOTIDE SEQUENCE</scope>
    <source>
        <strain evidence="1">QDHG01</strain>
    </source>
</reference>
<dbReference type="Proteomes" id="UP000785679">
    <property type="component" value="Unassembled WGS sequence"/>
</dbReference>
<dbReference type="EMBL" id="RRYP01030185">
    <property type="protein sequence ID" value="TNV71243.1"/>
    <property type="molecule type" value="Genomic_DNA"/>
</dbReference>
<keyword evidence="2" id="KW-1185">Reference proteome</keyword>
<name>A0A8J8NA90_HALGN</name>
<organism evidence="1 2">
    <name type="scientific">Halteria grandinella</name>
    <dbReference type="NCBI Taxonomy" id="5974"/>
    <lineage>
        <taxon>Eukaryota</taxon>
        <taxon>Sar</taxon>
        <taxon>Alveolata</taxon>
        <taxon>Ciliophora</taxon>
        <taxon>Intramacronucleata</taxon>
        <taxon>Spirotrichea</taxon>
        <taxon>Stichotrichia</taxon>
        <taxon>Sporadotrichida</taxon>
        <taxon>Halteriidae</taxon>
        <taxon>Halteria</taxon>
    </lineage>
</organism>
<dbReference type="AlphaFoldDB" id="A0A8J8NA90"/>
<evidence type="ECO:0000313" key="2">
    <source>
        <dbReference type="Proteomes" id="UP000785679"/>
    </source>
</evidence>